<feature type="transmembrane region" description="Helical" evidence="8">
    <location>
        <begin position="6"/>
        <end position="22"/>
    </location>
</feature>
<keyword evidence="10" id="KW-1185">Reference proteome</keyword>
<keyword evidence="5" id="KW-0560">Oxidoreductase</keyword>
<keyword evidence="8" id="KW-1133">Transmembrane helix</keyword>
<evidence type="ECO:0000313" key="10">
    <source>
        <dbReference type="Proteomes" id="UP000828251"/>
    </source>
</evidence>
<evidence type="ECO:0000313" key="9">
    <source>
        <dbReference type="EMBL" id="KAH1038654.1"/>
    </source>
</evidence>
<organism evidence="9 10">
    <name type="scientific">Gossypium stocksii</name>
    <dbReference type="NCBI Taxonomy" id="47602"/>
    <lineage>
        <taxon>Eukaryota</taxon>
        <taxon>Viridiplantae</taxon>
        <taxon>Streptophyta</taxon>
        <taxon>Embryophyta</taxon>
        <taxon>Tracheophyta</taxon>
        <taxon>Spermatophyta</taxon>
        <taxon>Magnoliopsida</taxon>
        <taxon>eudicotyledons</taxon>
        <taxon>Gunneridae</taxon>
        <taxon>Pentapetalae</taxon>
        <taxon>rosids</taxon>
        <taxon>malvids</taxon>
        <taxon>Malvales</taxon>
        <taxon>Malvaceae</taxon>
        <taxon>Malvoideae</taxon>
        <taxon>Gossypium</taxon>
    </lineage>
</organism>
<evidence type="ECO:0000256" key="4">
    <source>
        <dbReference type="ARBA" id="ARBA00022723"/>
    </source>
</evidence>
<keyword evidence="4" id="KW-0479">Metal-binding</keyword>
<comment type="caution">
    <text evidence="9">The sequence shown here is derived from an EMBL/GenBank/DDBJ whole genome shotgun (WGS) entry which is preliminary data.</text>
</comment>
<evidence type="ECO:0000256" key="1">
    <source>
        <dbReference type="ARBA" id="ARBA00001971"/>
    </source>
</evidence>
<dbReference type="GO" id="GO:0046872">
    <property type="term" value="F:metal ion binding"/>
    <property type="evidence" value="ECO:0007669"/>
    <property type="project" value="UniProtKB-KW"/>
</dbReference>
<keyword evidence="3" id="KW-0349">Heme</keyword>
<protein>
    <submittedName>
        <fullName evidence="9">Uncharacterized protein</fullName>
    </submittedName>
</protein>
<keyword evidence="7" id="KW-0503">Monooxygenase</keyword>
<evidence type="ECO:0000256" key="7">
    <source>
        <dbReference type="ARBA" id="ARBA00023033"/>
    </source>
</evidence>
<evidence type="ECO:0000256" key="6">
    <source>
        <dbReference type="ARBA" id="ARBA00023004"/>
    </source>
</evidence>
<keyword evidence="8" id="KW-0472">Membrane</keyword>
<sequence>MAVDMLVAILLIVLYVFLGHWYRNQNSGVKVWSIVGLLPALVSNADGILDFFTDMQEVLLYRNVVPQMVWRLQKWFQLGEEKKLSKGLGIVDDFVYDCISSR</sequence>
<reference evidence="9 10" key="1">
    <citation type="journal article" date="2021" name="Plant Biotechnol. J.">
        <title>Multi-omics assisted identification of the key and species-specific regulatory components of drought-tolerant mechanisms in Gossypium stocksii.</title>
        <authorList>
            <person name="Yu D."/>
            <person name="Ke L."/>
            <person name="Zhang D."/>
            <person name="Wu Y."/>
            <person name="Sun Y."/>
            <person name="Mei J."/>
            <person name="Sun J."/>
            <person name="Sun Y."/>
        </authorList>
    </citation>
    <scope>NUCLEOTIDE SEQUENCE [LARGE SCALE GENOMIC DNA]</scope>
    <source>
        <strain evidence="10">cv. E1</strain>
        <tissue evidence="9">Leaf</tissue>
    </source>
</reference>
<gene>
    <name evidence="9" type="ORF">J1N35_040397</name>
</gene>
<comment type="cofactor">
    <cofactor evidence="1">
        <name>heme</name>
        <dbReference type="ChEBI" id="CHEBI:30413"/>
    </cofactor>
</comment>
<dbReference type="AlphaFoldDB" id="A0A9D3ZIS9"/>
<dbReference type="Proteomes" id="UP000828251">
    <property type="component" value="Unassembled WGS sequence"/>
</dbReference>
<accession>A0A9D3ZIS9</accession>
<name>A0A9D3ZIS9_9ROSI</name>
<dbReference type="PANTHER" id="PTHR24296">
    <property type="entry name" value="CYTOCHROME P450"/>
    <property type="match status" value="1"/>
</dbReference>
<dbReference type="EMBL" id="JAIQCV010000012">
    <property type="protein sequence ID" value="KAH1038654.1"/>
    <property type="molecule type" value="Genomic_DNA"/>
</dbReference>
<evidence type="ECO:0000256" key="5">
    <source>
        <dbReference type="ARBA" id="ARBA00023002"/>
    </source>
</evidence>
<dbReference type="OrthoDB" id="993953at2759"/>
<comment type="similarity">
    <text evidence="2">Belongs to the cytochrome P450 family.</text>
</comment>
<evidence type="ECO:0000256" key="2">
    <source>
        <dbReference type="ARBA" id="ARBA00010617"/>
    </source>
</evidence>
<dbReference type="GO" id="GO:0004497">
    <property type="term" value="F:monooxygenase activity"/>
    <property type="evidence" value="ECO:0007669"/>
    <property type="project" value="UniProtKB-KW"/>
</dbReference>
<evidence type="ECO:0000256" key="3">
    <source>
        <dbReference type="ARBA" id="ARBA00022617"/>
    </source>
</evidence>
<proteinExistence type="inferred from homology"/>
<keyword evidence="6" id="KW-0408">Iron</keyword>
<evidence type="ECO:0000256" key="8">
    <source>
        <dbReference type="SAM" id="Phobius"/>
    </source>
</evidence>
<keyword evidence="8" id="KW-0812">Transmembrane</keyword>